<dbReference type="KEGG" id="smo:SELMODRAFT_173329"/>
<dbReference type="Gene3D" id="2.40.320.10">
    <property type="entry name" value="Hypothetical Protein Pfu-838710-001"/>
    <property type="match status" value="1"/>
</dbReference>
<dbReference type="GO" id="GO:0005524">
    <property type="term" value="F:ATP binding"/>
    <property type="evidence" value="ECO:0007669"/>
    <property type="project" value="InterPro"/>
</dbReference>
<dbReference type="eggNOG" id="KOG4203">
    <property type="taxonomic scope" value="Eukaryota"/>
</dbReference>
<feature type="non-terminal residue" evidence="2">
    <location>
        <position position="474"/>
    </location>
</feature>
<dbReference type="PROSITE" id="PS51707">
    <property type="entry name" value="CYTH"/>
    <property type="match status" value="1"/>
</dbReference>
<dbReference type="SUPFAM" id="SSF55154">
    <property type="entry name" value="CYTH-like phosphatases"/>
    <property type="match status" value="1"/>
</dbReference>
<dbReference type="InterPro" id="IPR033469">
    <property type="entry name" value="CYTH-like_dom_sf"/>
</dbReference>
<dbReference type="Gene3D" id="3.40.50.300">
    <property type="entry name" value="P-loop containing nucleotide triphosphate hydrolases"/>
    <property type="match status" value="1"/>
</dbReference>
<dbReference type="GO" id="GO:0016462">
    <property type="term" value="F:pyrophosphatase activity"/>
    <property type="evidence" value="ECO:0000318"/>
    <property type="project" value="GO_Central"/>
</dbReference>
<evidence type="ECO:0000313" key="3">
    <source>
        <dbReference type="Proteomes" id="UP000001514"/>
    </source>
</evidence>
<dbReference type="OMA" id="HIFDDDK"/>
<dbReference type="Pfam" id="PF01928">
    <property type="entry name" value="CYTH"/>
    <property type="match status" value="1"/>
</dbReference>
<organism evidence="3">
    <name type="scientific">Selaginella moellendorffii</name>
    <name type="common">Spikemoss</name>
    <dbReference type="NCBI Taxonomy" id="88036"/>
    <lineage>
        <taxon>Eukaryota</taxon>
        <taxon>Viridiplantae</taxon>
        <taxon>Streptophyta</taxon>
        <taxon>Embryophyta</taxon>
        <taxon>Tracheophyta</taxon>
        <taxon>Lycopodiopsida</taxon>
        <taxon>Selaginellales</taxon>
        <taxon>Selaginellaceae</taxon>
        <taxon>Selaginella</taxon>
    </lineage>
</organism>
<reference evidence="2 3" key="1">
    <citation type="journal article" date="2011" name="Science">
        <title>The Selaginella genome identifies genetic changes associated with the evolution of vascular plants.</title>
        <authorList>
            <person name="Banks J.A."/>
            <person name="Nishiyama T."/>
            <person name="Hasebe M."/>
            <person name="Bowman J.L."/>
            <person name="Gribskov M."/>
            <person name="dePamphilis C."/>
            <person name="Albert V.A."/>
            <person name="Aono N."/>
            <person name="Aoyama T."/>
            <person name="Ambrose B.A."/>
            <person name="Ashton N.W."/>
            <person name="Axtell M.J."/>
            <person name="Barker E."/>
            <person name="Barker M.S."/>
            <person name="Bennetzen J.L."/>
            <person name="Bonawitz N.D."/>
            <person name="Chapple C."/>
            <person name="Cheng C."/>
            <person name="Correa L.G."/>
            <person name="Dacre M."/>
            <person name="DeBarry J."/>
            <person name="Dreyer I."/>
            <person name="Elias M."/>
            <person name="Engstrom E.M."/>
            <person name="Estelle M."/>
            <person name="Feng L."/>
            <person name="Finet C."/>
            <person name="Floyd S.K."/>
            <person name="Frommer W.B."/>
            <person name="Fujita T."/>
            <person name="Gramzow L."/>
            <person name="Gutensohn M."/>
            <person name="Harholt J."/>
            <person name="Hattori M."/>
            <person name="Heyl A."/>
            <person name="Hirai T."/>
            <person name="Hiwatashi Y."/>
            <person name="Ishikawa M."/>
            <person name="Iwata M."/>
            <person name="Karol K.G."/>
            <person name="Koehler B."/>
            <person name="Kolukisaoglu U."/>
            <person name="Kubo M."/>
            <person name="Kurata T."/>
            <person name="Lalonde S."/>
            <person name="Li K."/>
            <person name="Li Y."/>
            <person name="Litt A."/>
            <person name="Lyons E."/>
            <person name="Manning G."/>
            <person name="Maruyama T."/>
            <person name="Michael T.P."/>
            <person name="Mikami K."/>
            <person name="Miyazaki S."/>
            <person name="Morinaga S."/>
            <person name="Murata T."/>
            <person name="Mueller-Roeber B."/>
            <person name="Nelson D.R."/>
            <person name="Obara M."/>
            <person name="Oguri Y."/>
            <person name="Olmstead R.G."/>
            <person name="Onodera N."/>
            <person name="Petersen B.L."/>
            <person name="Pils B."/>
            <person name="Prigge M."/>
            <person name="Rensing S.A."/>
            <person name="Riano-Pachon D.M."/>
            <person name="Roberts A.W."/>
            <person name="Sato Y."/>
            <person name="Scheller H.V."/>
            <person name="Schulz B."/>
            <person name="Schulz C."/>
            <person name="Shakirov E.V."/>
            <person name="Shibagaki N."/>
            <person name="Shinohara N."/>
            <person name="Shippen D.E."/>
            <person name="Soerensen I."/>
            <person name="Sotooka R."/>
            <person name="Sugimoto N."/>
            <person name="Sugita M."/>
            <person name="Sumikawa N."/>
            <person name="Tanurdzic M."/>
            <person name="Theissen G."/>
            <person name="Ulvskov P."/>
            <person name="Wakazuki S."/>
            <person name="Weng J.K."/>
            <person name="Willats W.W."/>
            <person name="Wipf D."/>
            <person name="Wolf P.G."/>
            <person name="Yang L."/>
            <person name="Zimmer A.D."/>
            <person name="Zhu Q."/>
            <person name="Mitros T."/>
            <person name="Hellsten U."/>
            <person name="Loque D."/>
            <person name="Otillar R."/>
            <person name="Salamov A."/>
            <person name="Schmutz J."/>
            <person name="Shapiro H."/>
            <person name="Lindquist E."/>
            <person name="Lucas S."/>
            <person name="Rokhsar D."/>
            <person name="Grigoriev I.V."/>
        </authorList>
    </citation>
    <scope>NUCLEOTIDE SEQUENCE [LARGE SCALE GENOMIC DNA]</scope>
</reference>
<dbReference type="AlphaFoldDB" id="D8RQ92"/>
<accession>D8RQ92</accession>
<dbReference type="OrthoDB" id="10257085at2759"/>
<dbReference type="Pfam" id="PF00485">
    <property type="entry name" value="PRK"/>
    <property type="match status" value="1"/>
</dbReference>
<dbReference type="PRINTS" id="PR00988">
    <property type="entry name" value="URIDINKINASE"/>
</dbReference>
<protein>
    <recommendedName>
        <fullName evidence="1">CYTH domain-containing protein</fullName>
    </recommendedName>
</protein>
<dbReference type="InterPro" id="IPR006083">
    <property type="entry name" value="PRK/URK"/>
</dbReference>
<dbReference type="EMBL" id="GL377586">
    <property type="protein sequence ID" value="EFJ25617.1"/>
    <property type="molecule type" value="Genomic_DNA"/>
</dbReference>
<evidence type="ECO:0000313" key="2">
    <source>
        <dbReference type="EMBL" id="EFJ25617.1"/>
    </source>
</evidence>
<dbReference type="InterPro" id="IPR023577">
    <property type="entry name" value="CYTH_domain"/>
</dbReference>
<feature type="domain" description="CYTH" evidence="1">
    <location>
        <begin position="247"/>
        <end position="414"/>
    </location>
</feature>
<dbReference type="SUPFAM" id="SSF52540">
    <property type="entry name" value="P-loop containing nucleoside triphosphate hydrolases"/>
    <property type="match status" value="1"/>
</dbReference>
<dbReference type="CDD" id="cd02028">
    <property type="entry name" value="UMPK_like"/>
    <property type="match status" value="1"/>
</dbReference>
<proteinExistence type="predicted"/>
<dbReference type="GO" id="GO:0005737">
    <property type="term" value="C:cytoplasm"/>
    <property type="evidence" value="ECO:0000318"/>
    <property type="project" value="GO_Central"/>
</dbReference>
<dbReference type="HOGENOM" id="CLU_028566_0_0_1"/>
<dbReference type="InParanoid" id="D8RQ92"/>
<gene>
    <name evidence="2" type="ORF">SELMODRAFT_173329</name>
</gene>
<dbReference type="Gramene" id="EFJ25617">
    <property type="protein sequence ID" value="EFJ25617"/>
    <property type="gene ID" value="SELMODRAFT_173329"/>
</dbReference>
<dbReference type="PANTHER" id="PTHR10285">
    <property type="entry name" value="URIDINE KINASE"/>
    <property type="match status" value="1"/>
</dbReference>
<sequence>MRKLLPSPHRRTGLLKDQLQLVPRKGDGGREDRYEIAPISDPLSFDKGFFLFIRACQLLTRKMEGVTIVVGVAGPSGAGKTVFTDKVASFLPGIAIICMDNYNDSSLVIDGNYDDPRIVDYEILLDNIKSLRAGNSADIPIYDFKLSRRVGYRRLEHPSTRIVIVEGIYALCEKLRPFLDLRVSITGGVHFDLVKRVLRDINRSGQAPEDIIHQISETVYPMYKVFIEPDLATAHIKVVNKFNPFLGFQSPTYILTSSRHVTEEEIKAAIGSKFTEATEDTYDIYLLPPGEDLETCQSYLRMRNRDGRYSLIFEELVTDEDFIISPRITFDVSVRLLGGLMALGYEMATIMKRSSRVFCDETEKIVVKIDKLEQVQRKYVQIQGKDRSLVADIGKKLGLEGSYIPRSYIEQIQLEKLTAEVVALPEDLKNKLSLQTTTVPESPVSSKTYSRSLSWNTSRFVILFFFRSPKHSIH</sequence>
<dbReference type="Proteomes" id="UP000001514">
    <property type="component" value="Unassembled WGS sequence"/>
</dbReference>
<dbReference type="GO" id="GO:0016301">
    <property type="term" value="F:kinase activity"/>
    <property type="evidence" value="ECO:0007669"/>
    <property type="project" value="InterPro"/>
</dbReference>
<dbReference type="InterPro" id="IPR027417">
    <property type="entry name" value="P-loop_NTPase"/>
</dbReference>
<evidence type="ECO:0000259" key="1">
    <source>
        <dbReference type="PROSITE" id="PS51707"/>
    </source>
</evidence>
<dbReference type="STRING" id="88036.D8RQ92"/>
<name>D8RQ92_SELML</name>
<keyword evidence="3" id="KW-1185">Reference proteome</keyword>